<accession>A0A3P7LGA3</accession>
<sequence>MDSLRLINSALEQLLKAQVVPSTSDDGTLGRPSPIITREILKAFDKRKRRNPTDTGFNDTSQKEEMDSLRLINSALEQMLKAQVVPSTSEDGTLGRPSPVITKEILKAFDKRKRSNPSDTGFNDTSQLGPSVRRRSLPRVTIQEEPSKIPSIVLDLVDKNESEEEKAVGSPKHSIASPSPGSESDNELMAEVRPSPMTHKHS</sequence>
<dbReference type="AlphaFoldDB" id="A0A3P7LGA3"/>
<protein>
    <submittedName>
        <fullName evidence="2">Uncharacterized protein</fullName>
    </submittedName>
</protein>
<evidence type="ECO:0000313" key="3">
    <source>
        <dbReference type="Proteomes" id="UP000270094"/>
    </source>
</evidence>
<feature type="compositionally biased region" description="Polar residues" evidence="1">
    <location>
        <begin position="117"/>
        <end position="129"/>
    </location>
</feature>
<dbReference type="Proteomes" id="UP000270094">
    <property type="component" value="Unassembled WGS sequence"/>
</dbReference>
<reference evidence="2 3" key="1">
    <citation type="submission" date="2018-11" db="EMBL/GenBank/DDBJ databases">
        <authorList>
            <consortium name="Pathogen Informatics"/>
        </authorList>
    </citation>
    <scope>NUCLEOTIDE SEQUENCE [LARGE SCALE GENOMIC DNA]</scope>
</reference>
<dbReference type="OrthoDB" id="10652277at2759"/>
<feature type="region of interest" description="Disordered" evidence="1">
    <location>
        <begin position="43"/>
        <end position="65"/>
    </location>
</feature>
<keyword evidence="3" id="KW-1185">Reference proteome</keyword>
<dbReference type="EMBL" id="UYYB01101579">
    <property type="protein sequence ID" value="VDM78322.1"/>
    <property type="molecule type" value="Genomic_DNA"/>
</dbReference>
<gene>
    <name evidence="2" type="ORF">SVUK_LOCUS13320</name>
</gene>
<proteinExistence type="predicted"/>
<evidence type="ECO:0000313" key="2">
    <source>
        <dbReference type="EMBL" id="VDM78322.1"/>
    </source>
</evidence>
<feature type="region of interest" description="Disordered" evidence="1">
    <location>
        <begin position="111"/>
        <end position="202"/>
    </location>
</feature>
<evidence type="ECO:0000256" key="1">
    <source>
        <dbReference type="SAM" id="MobiDB-lite"/>
    </source>
</evidence>
<name>A0A3P7LGA3_STRVU</name>
<organism evidence="2 3">
    <name type="scientific">Strongylus vulgaris</name>
    <name type="common">Blood worm</name>
    <dbReference type="NCBI Taxonomy" id="40348"/>
    <lineage>
        <taxon>Eukaryota</taxon>
        <taxon>Metazoa</taxon>
        <taxon>Ecdysozoa</taxon>
        <taxon>Nematoda</taxon>
        <taxon>Chromadorea</taxon>
        <taxon>Rhabditida</taxon>
        <taxon>Rhabditina</taxon>
        <taxon>Rhabditomorpha</taxon>
        <taxon>Strongyloidea</taxon>
        <taxon>Strongylidae</taxon>
        <taxon>Strongylus</taxon>
    </lineage>
</organism>